<evidence type="ECO:0000259" key="2">
    <source>
        <dbReference type="PROSITE" id="PS51387"/>
    </source>
</evidence>
<dbReference type="Pfam" id="PF04030">
    <property type="entry name" value="ALO"/>
    <property type="match status" value="1"/>
</dbReference>
<evidence type="ECO:0000313" key="3">
    <source>
        <dbReference type="EMBL" id="KAL0484413.1"/>
    </source>
</evidence>
<dbReference type="Gene3D" id="3.30.43.10">
    <property type="entry name" value="Uridine Diphospho-n-acetylenolpyruvylglucosamine Reductase, domain 2"/>
    <property type="match status" value="1"/>
</dbReference>
<dbReference type="GO" id="GO:0071949">
    <property type="term" value="F:FAD binding"/>
    <property type="evidence" value="ECO:0007669"/>
    <property type="project" value="InterPro"/>
</dbReference>
<dbReference type="Gene3D" id="3.30.70.2520">
    <property type="match status" value="1"/>
</dbReference>
<sequence>MTESSANGRYNWSKTNYLANQEQVTKPKDESEISHIIKNSNGLIRPIGSGLSYERIASVVENPQQGVLVDLSYMNKLVSFDENTITVEAGMTVNQLFSTLQSMEPKRELPVSPGVIGLQTVSGAISTGTHGQGMFQSTLGDSVRSLRIVLPNGEIKSVDSEDSLFGAFITSMGVLGVISQITFNTQPMRILTARKYATTFETFRSDFVKINYTSEFTKGWWFPDSDLVHVWEVDEASSQEKVCYLNGDGSAICCSEVDVSLNESVAKMSAEMAHDTRSSHGKQFETIDRFKNAQNITGNITQVYCKGIPVPQINCEISIPIEALPDALDALKKWYQTTSKRLHYPFIFRCTGPSKAWLSGSFGRGTCWIGFLVYLAADGTAAQGGFDSMREIQQVLARFNAVPHLGKHYAMDLYDFDDVLPRWSEFCDLRDEVDPDGKFLNEWMSKLFSKDEVLNKHVTI</sequence>
<dbReference type="InterPro" id="IPR010031">
    <property type="entry name" value="FAD_lactone_oxidase-like"/>
</dbReference>
<gene>
    <name evidence="3" type="ORF">AKO1_002235</name>
</gene>
<dbReference type="GO" id="GO:0016020">
    <property type="term" value="C:membrane"/>
    <property type="evidence" value="ECO:0007669"/>
    <property type="project" value="InterPro"/>
</dbReference>
<dbReference type="AlphaFoldDB" id="A0AAW2Z3M0"/>
<dbReference type="Proteomes" id="UP001431209">
    <property type="component" value="Unassembled WGS sequence"/>
</dbReference>
<dbReference type="EMBL" id="JAOPGA020001041">
    <property type="protein sequence ID" value="KAL0484413.1"/>
    <property type="molecule type" value="Genomic_DNA"/>
</dbReference>
<dbReference type="InterPro" id="IPR036318">
    <property type="entry name" value="FAD-bd_PCMH-like_sf"/>
</dbReference>
<dbReference type="InterPro" id="IPR016171">
    <property type="entry name" value="Vanillyl_alc_oxidase_C-sub2"/>
</dbReference>
<dbReference type="SUPFAM" id="SSF56176">
    <property type="entry name" value="FAD-binding/transporter-associated domain-like"/>
    <property type="match status" value="1"/>
</dbReference>
<evidence type="ECO:0000313" key="4">
    <source>
        <dbReference type="Proteomes" id="UP001431209"/>
    </source>
</evidence>
<proteinExistence type="predicted"/>
<dbReference type="Gene3D" id="1.10.45.10">
    <property type="entry name" value="Vanillyl-alcohol Oxidase, Chain A, domain 4"/>
    <property type="match status" value="1"/>
</dbReference>
<keyword evidence="1" id="KW-0560">Oxidoreductase</keyword>
<dbReference type="Pfam" id="PF01565">
    <property type="entry name" value="FAD_binding_4"/>
    <property type="match status" value="1"/>
</dbReference>
<organism evidence="3 4">
    <name type="scientific">Acrasis kona</name>
    <dbReference type="NCBI Taxonomy" id="1008807"/>
    <lineage>
        <taxon>Eukaryota</taxon>
        <taxon>Discoba</taxon>
        <taxon>Heterolobosea</taxon>
        <taxon>Tetramitia</taxon>
        <taxon>Eutetramitia</taxon>
        <taxon>Acrasidae</taxon>
        <taxon>Acrasis</taxon>
    </lineage>
</organism>
<dbReference type="GO" id="GO:0003885">
    <property type="term" value="F:D-arabinono-1,4-lactone oxidase activity"/>
    <property type="evidence" value="ECO:0007669"/>
    <property type="project" value="InterPro"/>
</dbReference>
<accession>A0AAW2Z3M0</accession>
<dbReference type="InterPro" id="IPR016166">
    <property type="entry name" value="FAD-bd_PCMH"/>
</dbReference>
<dbReference type="PROSITE" id="PS51387">
    <property type="entry name" value="FAD_PCMH"/>
    <property type="match status" value="1"/>
</dbReference>
<dbReference type="PANTHER" id="PTHR43762">
    <property type="entry name" value="L-GULONOLACTONE OXIDASE"/>
    <property type="match status" value="1"/>
</dbReference>
<dbReference type="InterPro" id="IPR006094">
    <property type="entry name" value="Oxid_FAD_bind_N"/>
</dbReference>
<keyword evidence="4" id="KW-1185">Reference proteome</keyword>
<evidence type="ECO:0000256" key="1">
    <source>
        <dbReference type="ARBA" id="ARBA00023002"/>
    </source>
</evidence>
<protein>
    <submittedName>
        <fullName evidence="3">L-gulonolactone oxidase</fullName>
    </submittedName>
</protein>
<dbReference type="Gene3D" id="3.30.465.10">
    <property type="match status" value="1"/>
</dbReference>
<dbReference type="InterPro" id="IPR016167">
    <property type="entry name" value="FAD-bd_PCMH_sub1"/>
</dbReference>
<dbReference type="PIRSF" id="PIRSF000136">
    <property type="entry name" value="LGO_GLO"/>
    <property type="match status" value="1"/>
</dbReference>
<comment type="caution">
    <text evidence="3">The sequence shown here is derived from an EMBL/GenBank/DDBJ whole genome shotgun (WGS) entry which is preliminary data.</text>
</comment>
<dbReference type="PANTHER" id="PTHR43762:SF1">
    <property type="entry name" value="D-ARABINONO-1,4-LACTONE OXIDASE"/>
    <property type="match status" value="1"/>
</dbReference>
<dbReference type="InterPro" id="IPR007173">
    <property type="entry name" value="ALO_C"/>
</dbReference>
<reference evidence="3 4" key="1">
    <citation type="submission" date="2024-03" db="EMBL/GenBank/DDBJ databases">
        <title>The Acrasis kona genome and developmental transcriptomes reveal deep origins of eukaryotic multicellular pathways.</title>
        <authorList>
            <person name="Sheikh S."/>
            <person name="Fu C.-J."/>
            <person name="Brown M.W."/>
            <person name="Baldauf S.L."/>
        </authorList>
    </citation>
    <scope>NUCLEOTIDE SEQUENCE [LARGE SCALE GENOMIC DNA]</scope>
    <source>
        <strain evidence="3 4">ATCC MYA-3509</strain>
    </source>
</reference>
<dbReference type="InterPro" id="IPR016169">
    <property type="entry name" value="FAD-bd_PCMH_sub2"/>
</dbReference>
<name>A0AAW2Z3M0_9EUKA</name>
<feature type="domain" description="FAD-binding PCMH-type" evidence="2">
    <location>
        <begin position="17"/>
        <end position="188"/>
    </location>
</feature>